<name>A0ABY4ELH3_9BACI</name>
<reference evidence="2 3" key="1">
    <citation type="submission" date="2022-04" db="EMBL/GenBank/DDBJ databases">
        <title>Halobacillus sp. isolated from saltern.</title>
        <authorList>
            <person name="Won M."/>
            <person name="Lee C.-M."/>
            <person name="Woen H.-Y."/>
            <person name="Kwon S.-W."/>
        </authorList>
    </citation>
    <scope>NUCLEOTIDE SEQUENCE [LARGE SCALE GENOMIC DNA]</scope>
    <source>
        <strain evidence="2 3">SSBR10-3</strain>
    </source>
</reference>
<keyword evidence="1" id="KW-1133">Transmembrane helix</keyword>
<organism evidence="2 3">
    <name type="scientific">Halobacillus salinarum</name>
    <dbReference type="NCBI Taxonomy" id="2932257"/>
    <lineage>
        <taxon>Bacteria</taxon>
        <taxon>Bacillati</taxon>
        <taxon>Bacillota</taxon>
        <taxon>Bacilli</taxon>
        <taxon>Bacillales</taxon>
        <taxon>Bacillaceae</taxon>
        <taxon>Halobacillus</taxon>
    </lineage>
</organism>
<evidence type="ECO:0000313" key="2">
    <source>
        <dbReference type="EMBL" id="UOQ45308.1"/>
    </source>
</evidence>
<protein>
    <submittedName>
        <fullName evidence="2">Uncharacterized protein</fullName>
    </submittedName>
</protein>
<proteinExistence type="predicted"/>
<sequence>MNKKMLAIIGSYAVIMGLLLILTFSFQWNPSGYDYTIGDQSLTVEKGWISPDENTINVEGKQAEMLQFLLALSVEREHWRQDVTVIGLLLPFVLFLFYKQRRPFKNQVSYSWYVTIILAITALYAAYSTSGHLKEIEDIRSQLQQLLA</sequence>
<feature type="transmembrane region" description="Helical" evidence="1">
    <location>
        <begin position="79"/>
        <end position="98"/>
    </location>
</feature>
<dbReference type="EMBL" id="CP095073">
    <property type="protein sequence ID" value="UOQ45308.1"/>
    <property type="molecule type" value="Genomic_DNA"/>
</dbReference>
<feature type="transmembrane region" description="Helical" evidence="1">
    <location>
        <begin position="110"/>
        <end position="127"/>
    </location>
</feature>
<keyword evidence="1" id="KW-0472">Membrane</keyword>
<accession>A0ABY4ELH3</accession>
<keyword evidence="3" id="KW-1185">Reference proteome</keyword>
<evidence type="ECO:0000313" key="3">
    <source>
        <dbReference type="Proteomes" id="UP000831787"/>
    </source>
</evidence>
<feature type="transmembrane region" description="Helical" evidence="1">
    <location>
        <begin position="7"/>
        <end position="26"/>
    </location>
</feature>
<gene>
    <name evidence="2" type="ORF">MUN89_04990</name>
</gene>
<dbReference type="RefSeq" id="WP_244711930.1">
    <property type="nucleotide sequence ID" value="NZ_CP095073.1"/>
</dbReference>
<evidence type="ECO:0000256" key="1">
    <source>
        <dbReference type="SAM" id="Phobius"/>
    </source>
</evidence>
<keyword evidence="1" id="KW-0812">Transmembrane</keyword>
<dbReference type="Proteomes" id="UP000831787">
    <property type="component" value="Chromosome"/>
</dbReference>